<evidence type="ECO:0000313" key="6">
    <source>
        <dbReference type="Proteomes" id="UP000198406"/>
    </source>
</evidence>
<feature type="domain" description="Anaphase-promoting complex subunit 4-like WD40" evidence="4">
    <location>
        <begin position="272"/>
        <end position="363"/>
    </location>
</feature>
<proteinExistence type="predicted"/>
<reference evidence="5 6" key="1">
    <citation type="journal article" date="2015" name="Plant Cell">
        <title>Oil accumulation by the oleaginous diatom Fistulifera solaris as revealed by the genome and transcriptome.</title>
        <authorList>
            <person name="Tanaka T."/>
            <person name="Maeda Y."/>
            <person name="Veluchamy A."/>
            <person name="Tanaka M."/>
            <person name="Abida H."/>
            <person name="Marechal E."/>
            <person name="Bowler C."/>
            <person name="Muto M."/>
            <person name="Sunaga Y."/>
            <person name="Tanaka M."/>
            <person name="Yoshino T."/>
            <person name="Taniguchi T."/>
            <person name="Fukuda Y."/>
            <person name="Nemoto M."/>
            <person name="Matsumoto M."/>
            <person name="Wong P.S."/>
            <person name="Aburatani S."/>
            <person name="Fujibuchi W."/>
        </authorList>
    </citation>
    <scope>NUCLEOTIDE SEQUENCE [LARGE SCALE GENOMIC DNA]</scope>
    <source>
        <strain evidence="5 6">JPCC DA0580</strain>
    </source>
</reference>
<dbReference type="InterPro" id="IPR036322">
    <property type="entry name" value="WD40_repeat_dom_sf"/>
</dbReference>
<dbReference type="InParanoid" id="A0A1Z5JQ95"/>
<dbReference type="Gene3D" id="2.130.10.10">
    <property type="entry name" value="YVTN repeat-like/Quinoprotein amine dehydrogenase"/>
    <property type="match status" value="3"/>
</dbReference>
<dbReference type="Pfam" id="PF00400">
    <property type="entry name" value="WD40"/>
    <property type="match status" value="2"/>
</dbReference>
<keyword evidence="1" id="KW-0853">WD repeat</keyword>
<dbReference type="SUPFAM" id="SSF50978">
    <property type="entry name" value="WD40 repeat-like"/>
    <property type="match status" value="2"/>
</dbReference>
<accession>A0A1Z5JQ95</accession>
<evidence type="ECO:0000256" key="3">
    <source>
        <dbReference type="SAM" id="MobiDB-lite"/>
    </source>
</evidence>
<dbReference type="Proteomes" id="UP000198406">
    <property type="component" value="Unassembled WGS sequence"/>
</dbReference>
<feature type="region of interest" description="Disordered" evidence="3">
    <location>
        <begin position="1"/>
        <end position="77"/>
    </location>
</feature>
<evidence type="ECO:0000313" key="5">
    <source>
        <dbReference type="EMBL" id="GAX16200.1"/>
    </source>
</evidence>
<dbReference type="PANTHER" id="PTHR44019">
    <property type="entry name" value="WD REPEAT-CONTAINING PROTEIN 55"/>
    <property type="match status" value="1"/>
</dbReference>
<name>A0A1Z5JQ95_FISSO</name>
<comment type="caution">
    <text evidence="5">The sequence shown here is derived from an EMBL/GenBank/DDBJ whole genome shotgun (WGS) entry which is preliminary data.</text>
</comment>
<evidence type="ECO:0000256" key="2">
    <source>
        <dbReference type="ARBA" id="ARBA00022737"/>
    </source>
</evidence>
<dbReference type="PANTHER" id="PTHR44019:SF8">
    <property type="entry name" value="POC1 CENTRIOLAR PROTEIN HOMOLOG"/>
    <property type="match status" value="1"/>
</dbReference>
<evidence type="ECO:0000259" key="4">
    <source>
        <dbReference type="Pfam" id="PF12894"/>
    </source>
</evidence>
<keyword evidence="2" id="KW-0677">Repeat</keyword>
<sequence>MPLSPDATTLTTTSSFSTPLDPYESPCPLSLLRPSSDDSDTALPSPSSIRVLDVSPRQSAQKSRKGRESSSSSTWSRYDQTRKNFSSALRARLERSTFKQASVISPSNKETYQESEIPFFSWDICGTNLNSRFSEEEEVPEQKECSQYSEDEANIWTEIETDANVTAVSMFRHIADHSRINLAVVLENGRVVVHEVQADCDACHSPKLDLVFTLNHGSRIRSIDFSSDGRFCAVGDDNCRCTIYRLVYEEDALCGASVVTTVERVDRVCVVHFNPHQPLLAIGGFDGKVTLFSTESLDLGNELDAVFEYSLDGLVFALDWSPDGQFLAFGGSDKKCTILDSTDGWKVKTEIFRFAPVHSIKWSPSNNGDLAIGSSDTTIYDFKSISVRRRIALNTETISMRHLNRKCTMCWSPNGSFLVICDSLGDCTMFETKTFAKVQDIHRHGSLNAVCWTKSYGDIHSRHELLIIGGDDKNLAVIKAGNETNTSQQQCHQSLEWVFDEKAFKEVDDNEEASNSPIVKTLSGNVVAIAFSKGSTTRPSPFMAYSTDDNRVTVLSTSDWSLIAEISFPQPATALAFTNGSKYLAYGCLDSRLYVSETYPNWSLVANIELPSPVHSSLIYSHSNRLLGAGLYDGSFKLFDPEHKHAICGSIDMNESPITTADWSSKAVAIGKEDGTVKLYDPEKLQSGIIEAIATISKRTTIRNVAFGLNGRFLAIGTSDGFVSIYSEKGGWVLCHQLQALKGGVTSLSWCPTSRHLAVGDDRGSVKMMDTVFWADVEEAVHAFHSAEDTIVSSSKPALTFSQNGNLMAFATSNQGLRVADCSRWRLQLCLEHADKDASDVASAENYE</sequence>
<dbReference type="SMART" id="SM00320">
    <property type="entry name" value="WD40"/>
    <property type="match status" value="11"/>
</dbReference>
<dbReference type="AlphaFoldDB" id="A0A1Z5JQ95"/>
<dbReference type="OrthoDB" id="47802at2759"/>
<dbReference type="InterPro" id="IPR050505">
    <property type="entry name" value="WDR55/POC1"/>
</dbReference>
<evidence type="ECO:0000256" key="1">
    <source>
        <dbReference type="ARBA" id="ARBA00022574"/>
    </source>
</evidence>
<feature type="compositionally biased region" description="Low complexity" evidence="3">
    <location>
        <begin position="1"/>
        <end position="34"/>
    </location>
</feature>
<dbReference type="Pfam" id="PF12894">
    <property type="entry name" value="ANAPC4_WD40"/>
    <property type="match status" value="1"/>
</dbReference>
<dbReference type="InterPro" id="IPR015943">
    <property type="entry name" value="WD40/YVTN_repeat-like_dom_sf"/>
</dbReference>
<organism evidence="5 6">
    <name type="scientific">Fistulifera solaris</name>
    <name type="common">Oleaginous diatom</name>
    <dbReference type="NCBI Taxonomy" id="1519565"/>
    <lineage>
        <taxon>Eukaryota</taxon>
        <taxon>Sar</taxon>
        <taxon>Stramenopiles</taxon>
        <taxon>Ochrophyta</taxon>
        <taxon>Bacillariophyta</taxon>
        <taxon>Bacillariophyceae</taxon>
        <taxon>Bacillariophycidae</taxon>
        <taxon>Naviculales</taxon>
        <taxon>Naviculaceae</taxon>
        <taxon>Fistulifera</taxon>
    </lineage>
</organism>
<gene>
    <name evidence="5" type="ORF">FisN_3Hh319</name>
</gene>
<dbReference type="InterPro" id="IPR024977">
    <property type="entry name" value="Apc4-like_WD40_dom"/>
</dbReference>
<protein>
    <recommendedName>
        <fullName evidence="4">Anaphase-promoting complex subunit 4-like WD40 domain-containing protein</fullName>
    </recommendedName>
</protein>
<dbReference type="EMBL" id="BDSP01000102">
    <property type="protein sequence ID" value="GAX16200.1"/>
    <property type="molecule type" value="Genomic_DNA"/>
</dbReference>
<keyword evidence="6" id="KW-1185">Reference proteome</keyword>
<dbReference type="InterPro" id="IPR001680">
    <property type="entry name" value="WD40_rpt"/>
</dbReference>